<dbReference type="RefSeq" id="WP_190479132.1">
    <property type="nucleotide sequence ID" value="NZ_JACOFT010000003.1"/>
</dbReference>
<keyword evidence="4" id="KW-1185">Reference proteome</keyword>
<evidence type="ECO:0000313" key="3">
    <source>
        <dbReference type="EMBL" id="MBC3811699.1"/>
    </source>
</evidence>
<dbReference type="PANTHER" id="PTHR30399">
    <property type="entry name" value="UNCHARACTERIZED PROTEIN YGJP"/>
    <property type="match status" value="1"/>
</dbReference>
<protein>
    <submittedName>
        <fullName evidence="3">M48 family metallopeptidase</fullName>
    </submittedName>
</protein>
<feature type="region of interest" description="Disordered" evidence="1">
    <location>
        <begin position="29"/>
        <end position="58"/>
    </location>
</feature>
<comment type="caution">
    <text evidence="3">The sequence shown here is derived from an EMBL/GenBank/DDBJ whole genome shotgun (WGS) entry which is preliminary data.</text>
</comment>
<dbReference type="InterPro" id="IPR053136">
    <property type="entry name" value="UTP_pyrophosphatase-like"/>
</dbReference>
<evidence type="ECO:0000256" key="1">
    <source>
        <dbReference type="SAM" id="MobiDB-lite"/>
    </source>
</evidence>
<proteinExistence type="predicted"/>
<name>A0ABR6XFM8_9BURK</name>
<gene>
    <name evidence="3" type="ORF">H8K26_09620</name>
</gene>
<evidence type="ECO:0000259" key="2">
    <source>
        <dbReference type="Pfam" id="PF01863"/>
    </source>
</evidence>
<dbReference type="CDD" id="cd07344">
    <property type="entry name" value="M48_yhfN_like"/>
    <property type="match status" value="1"/>
</dbReference>
<reference evidence="3 4" key="1">
    <citation type="submission" date="2020-08" db="EMBL/GenBank/DDBJ databases">
        <title>Novel species isolated from subtropical streams in China.</title>
        <authorList>
            <person name="Lu H."/>
        </authorList>
    </citation>
    <scope>NUCLEOTIDE SEQUENCE [LARGE SCALE GENOMIC DNA]</scope>
    <source>
        <strain evidence="3 4">CCTCC AB 2015119</strain>
    </source>
</reference>
<dbReference type="Pfam" id="PF01863">
    <property type="entry name" value="YgjP-like"/>
    <property type="match status" value="1"/>
</dbReference>
<dbReference type="PANTHER" id="PTHR30399:SF1">
    <property type="entry name" value="UTP PYROPHOSPHATASE"/>
    <property type="match status" value="1"/>
</dbReference>
<dbReference type="InterPro" id="IPR002725">
    <property type="entry name" value="YgjP-like_metallopeptidase"/>
</dbReference>
<accession>A0ABR6XFM8</accession>
<feature type="domain" description="YgjP-like metallopeptidase" evidence="2">
    <location>
        <begin position="89"/>
        <end position="298"/>
    </location>
</feature>
<dbReference type="Proteomes" id="UP000637632">
    <property type="component" value="Unassembled WGS sequence"/>
</dbReference>
<sequence>MKSPLPSLGKAIQRALQLDLFSDFLVSERLRSPTPQPGSQTAQPPATLQPPPQLPSAETDIERRTGDLRRIQLQGTWLTYQLQRSKRRSIGFLINEDGLRITAPRWVTLADIEKAIHEKQTWILRKLAERRELTARRARPVMQWCDGARLPYLGNEITLRITPASASDTHFRHDASELIISLPHDASEQQLKDRVQAWLQQEARREFNQRLPIFAEKLNVRYHSMALSAATTRWGSCTSQGKIRLNWRLIHFSPQIIDYVVAHELAHLREMNHSPRFWATVQSVFPDFEIARHQLRQHASADLPDF</sequence>
<organism evidence="3 4">
    <name type="scientific">Undibacterium aquatile</name>
    <dbReference type="NCBI Taxonomy" id="1537398"/>
    <lineage>
        <taxon>Bacteria</taxon>
        <taxon>Pseudomonadati</taxon>
        <taxon>Pseudomonadota</taxon>
        <taxon>Betaproteobacteria</taxon>
        <taxon>Burkholderiales</taxon>
        <taxon>Oxalobacteraceae</taxon>
        <taxon>Undibacterium</taxon>
    </lineage>
</organism>
<dbReference type="EMBL" id="JACOFT010000003">
    <property type="protein sequence ID" value="MBC3811699.1"/>
    <property type="molecule type" value="Genomic_DNA"/>
</dbReference>
<dbReference type="Gene3D" id="3.30.2010.10">
    <property type="entry name" value="Metalloproteases ('zincins'), catalytic domain"/>
    <property type="match status" value="1"/>
</dbReference>
<evidence type="ECO:0000313" key="4">
    <source>
        <dbReference type="Proteomes" id="UP000637632"/>
    </source>
</evidence>